<dbReference type="RefSeq" id="WP_078668813.1">
    <property type="nucleotide sequence ID" value="NZ_FUWZ01000002.1"/>
</dbReference>
<dbReference type="STRING" id="634771.SAMN04488128_102239"/>
<proteinExistence type="predicted"/>
<sequence>MRRLHIATIFLGTVLLGSGCKKFLDVNQDPNNPMEVSEKLILPPVEVTVSTQVVGGYNGSNAAYWMQQLSQNQPSPGQETFRIFPVDVDNTWTFYIYPNILNNLRLMMNQARAAGHNEYMAIGKTLYAFNLAIATDVWGNVPSSEAMKLPEVSRPKYDSQESVYQQLQVLLDSAIYYAGQPKSAVVPGTDDFIYQGNMAKWKKLAYMLKARFYMRLTKAPGHTAAAQADLALAALANAFADNSDNAMVSYTGGAQAESPWFKNTEPGAGGVVMNKTFIDFLKNNNDPRLPIIATKDVDGGYTGRVPGATTIPDPTVLSQVNSFYAAADAPLFLATYTEALFIKAEATFIKSGAAAATPVYQAAIKAHMDMLKVDGAAAQAYINSRPALTAANGIKEIIYEKYVAGFLSIETYNDWRRTGYPQLQLPESPFVNYIPRRWPYPSNEILANPQPDQKVTTADRVWWDAK</sequence>
<keyword evidence="2" id="KW-1185">Reference proteome</keyword>
<evidence type="ECO:0000313" key="1">
    <source>
        <dbReference type="EMBL" id="SKA00307.1"/>
    </source>
</evidence>
<dbReference type="PROSITE" id="PS51257">
    <property type="entry name" value="PROKAR_LIPOPROTEIN"/>
    <property type="match status" value="1"/>
</dbReference>
<protein>
    <submittedName>
        <fullName evidence="1">Starch-binding associating with outer membrane</fullName>
    </submittedName>
</protein>
<dbReference type="Gene3D" id="1.25.40.390">
    <property type="match status" value="1"/>
</dbReference>
<dbReference type="SUPFAM" id="SSF48452">
    <property type="entry name" value="TPR-like"/>
    <property type="match status" value="1"/>
</dbReference>
<evidence type="ECO:0000313" key="2">
    <source>
        <dbReference type="Proteomes" id="UP000190367"/>
    </source>
</evidence>
<reference evidence="2" key="1">
    <citation type="submission" date="2017-02" db="EMBL/GenBank/DDBJ databases">
        <authorList>
            <person name="Varghese N."/>
            <person name="Submissions S."/>
        </authorList>
    </citation>
    <scope>NUCLEOTIDE SEQUENCE [LARGE SCALE GENOMIC DNA]</scope>
    <source>
        <strain evidence="2">DSM 22224</strain>
    </source>
</reference>
<dbReference type="Proteomes" id="UP000190367">
    <property type="component" value="Unassembled WGS sequence"/>
</dbReference>
<dbReference type="InterPro" id="IPR011990">
    <property type="entry name" value="TPR-like_helical_dom_sf"/>
</dbReference>
<dbReference type="InterPro" id="IPR041662">
    <property type="entry name" value="SusD-like_2"/>
</dbReference>
<gene>
    <name evidence="1" type="ORF">SAMN04488128_102239</name>
</gene>
<dbReference type="Pfam" id="PF12771">
    <property type="entry name" value="SusD-like_2"/>
    <property type="match status" value="1"/>
</dbReference>
<dbReference type="OrthoDB" id="614457at2"/>
<organism evidence="1 2">
    <name type="scientific">Chitinophaga eiseniae</name>
    <dbReference type="NCBI Taxonomy" id="634771"/>
    <lineage>
        <taxon>Bacteria</taxon>
        <taxon>Pseudomonadati</taxon>
        <taxon>Bacteroidota</taxon>
        <taxon>Chitinophagia</taxon>
        <taxon>Chitinophagales</taxon>
        <taxon>Chitinophagaceae</taxon>
        <taxon>Chitinophaga</taxon>
    </lineage>
</organism>
<name>A0A1T4Q9H7_9BACT</name>
<accession>A0A1T4Q9H7</accession>
<dbReference type="AlphaFoldDB" id="A0A1T4Q9H7"/>
<dbReference type="EMBL" id="FUWZ01000002">
    <property type="protein sequence ID" value="SKA00307.1"/>
    <property type="molecule type" value="Genomic_DNA"/>
</dbReference>